<reference evidence="1" key="1">
    <citation type="submission" date="2021-01" db="EMBL/GenBank/DDBJ databases">
        <authorList>
            <person name="Corre E."/>
            <person name="Pelletier E."/>
            <person name="Niang G."/>
            <person name="Scheremetjew M."/>
            <person name="Finn R."/>
            <person name="Kale V."/>
            <person name="Holt S."/>
            <person name="Cochrane G."/>
            <person name="Meng A."/>
            <person name="Brown T."/>
            <person name="Cohen L."/>
        </authorList>
    </citation>
    <scope>NUCLEOTIDE SEQUENCE</scope>
</reference>
<sequence length="227" mass="25223">MSTVARWVEDVALQGVVGMSWWDAKPREERHRIASVLLGLEGSEPRMRSPFDGSKHDASGASKPISAIGSRKWRAYRVNNALQIPADCGGIRCRITRKMFSELIDVTWRIGLTSPWQDLLLKRGEGFSRDVLEQRFLEKELFKLILSGSSREAKEALAGMQAYRERHRTPDQVSGGLVPAKIARKKRPHPLATLSGPPANVHMLSGGLTQVGMALFPSSQPVKRTET</sequence>
<proteinExistence type="predicted"/>
<dbReference type="AlphaFoldDB" id="A0A7S0ZWE3"/>
<protein>
    <submittedName>
        <fullName evidence="1">Uncharacterized protein</fullName>
    </submittedName>
</protein>
<evidence type="ECO:0000313" key="1">
    <source>
        <dbReference type="EMBL" id="CAD8834791.1"/>
    </source>
</evidence>
<dbReference type="EMBL" id="HBFQ01013156">
    <property type="protein sequence ID" value="CAD8834791.1"/>
    <property type="molecule type" value="Transcribed_RNA"/>
</dbReference>
<organism evidence="1">
    <name type="scientific">Noctiluca scintillans</name>
    <name type="common">Sea sparkle</name>
    <name type="synonym">Red tide dinoflagellate</name>
    <dbReference type="NCBI Taxonomy" id="2966"/>
    <lineage>
        <taxon>Eukaryota</taxon>
        <taxon>Sar</taxon>
        <taxon>Alveolata</taxon>
        <taxon>Dinophyceae</taxon>
        <taxon>Noctilucales</taxon>
        <taxon>Noctilucaceae</taxon>
        <taxon>Noctiluca</taxon>
    </lineage>
</organism>
<name>A0A7S0ZWE3_NOCSC</name>
<gene>
    <name evidence="1" type="ORF">NSCI0253_LOCUS9139</name>
</gene>
<accession>A0A7S0ZWE3</accession>